<gene>
    <name evidence="1" type="ORF">SAMN05444000_1454</name>
</gene>
<evidence type="ECO:0000313" key="1">
    <source>
        <dbReference type="EMBL" id="SHK60354.1"/>
    </source>
</evidence>
<keyword evidence="2" id="KW-1185">Reference proteome</keyword>
<dbReference type="STRING" id="1470563.SAMN05444000_1454"/>
<accession>A0A1M6TTV5</accession>
<organism evidence="1 2">
    <name type="scientific">Shimia gijangensis</name>
    <dbReference type="NCBI Taxonomy" id="1470563"/>
    <lineage>
        <taxon>Bacteria</taxon>
        <taxon>Pseudomonadati</taxon>
        <taxon>Pseudomonadota</taxon>
        <taxon>Alphaproteobacteria</taxon>
        <taxon>Rhodobacterales</taxon>
        <taxon>Roseobacteraceae</taxon>
    </lineage>
</organism>
<evidence type="ECO:0000313" key="2">
    <source>
        <dbReference type="Proteomes" id="UP000183982"/>
    </source>
</evidence>
<protein>
    <submittedName>
        <fullName evidence="1">Uncharacterized protein</fullName>
    </submittedName>
</protein>
<reference evidence="2" key="1">
    <citation type="submission" date="2016-11" db="EMBL/GenBank/DDBJ databases">
        <authorList>
            <person name="Varghese N."/>
            <person name="Submissions S."/>
        </authorList>
    </citation>
    <scope>NUCLEOTIDE SEQUENCE [LARGE SCALE GENOMIC DNA]</scope>
    <source>
        <strain evidence="2">DSM 100564</strain>
    </source>
</reference>
<dbReference type="AlphaFoldDB" id="A0A1M6TTV5"/>
<sequence>MKRDTLLAAIETLNETPPMTTKLEHALGIGVGFGTAWYSSQKEHWMRWLKEYDTPGVYGRRPNSGHSCQFIYNQLQCPPMVFWLGEALGAPKLALRQAYAAATGVLPHHARQTAAIRREIPWRTIEIRIRQLSEGGATRCNGHTDLTASPCAKKLQRVATPPHSGCSPTNKKLQLAAISPRISSATNDHEV</sequence>
<dbReference type="Proteomes" id="UP000183982">
    <property type="component" value="Unassembled WGS sequence"/>
</dbReference>
<name>A0A1M6TTV5_9RHOB</name>
<dbReference type="EMBL" id="FQZQ01000045">
    <property type="protein sequence ID" value="SHK60354.1"/>
    <property type="molecule type" value="Genomic_DNA"/>
</dbReference>
<proteinExistence type="predicted"/>